<evidence type="ECO:0000313" key="4">
    <source>
        <dbReference type="Proteomes" id="UP001162164"/>
    </source>
</evidence>
<dbReference type="Proteomes" id="UP001162164">
    <property type="component" value="Unassembled WGS sequence"/>
</dbReference>
<dbReference type="InterPro" id="IPR015510">
    <property type="entry name" value="PGRP"/>
</dbReference>
<evidence type="ECO:0000256" key="1">
    <source>
        <dbReference type="ARBA" id="ARBA00022588"/>
    </source>
</evidence>
<proteinExistence type="predicted"/>
<dbReference type="PANTHER" id="PTHR11022">
    <property type="entry name" value="PEPTIDOGLYCAN RECOGNITION PROTEIN"/>
    <property type="match status" value="1"/>
</dbReference>
<gene>
    <name evidence="3" type="ORF">NQ317_006218</name>
</gene>
<accession>A0ABQ9K736</accession>
<dbReference type="Gene3D" id="3.40.80.10">
    <property type="entry name" value="Peptidoglycan recognition protein-like"/>
    <property type="match status" value="1"/>
</dbReference>
<keyword evidence="4" id="KW-1185">Reference proteome</keyword>
<dbReference type="EMBL" id="JAPWTJ010000006">
    <property type="protein sequence ID" value="KAJ8985847.1"/>
    <property type="molecule type" value="Genomic_DNA"/>
</dbReference>
<dbReference type="InterPro" id="IPR002502">
    <property type="entry name" value="Amidase_domain"/>
</dbReference>
<organism evidence="3 4">
    <name type="scientific">Molorchus minor</name>
    <dbReference type="NCBI Taxonomy" id="1323400"/>
    <lineage>
        <taxon>Eukaryota</taxon>
        <taxon>Metazoa</taxon>
        <taxon>Ecdysozoa</taxon>
        <taxon>Arthropoda</taxon>
        <taxon>Hexapoda</taxon>
        <taxon>Insecta</taxon>
        <taxon>Pterygota</taxon>
        <taxon>Neoptera</taxon>
        <taxon>Endopterygota</taxon>
        <taxon>Coleoptera</taxon>
        <taxon>Polyphaga</taxon>
        <taxon>Cucujiformia</taxon>
        <taxon>Chrysomeloidea</taxon>
        <taxon>Cerambycidae</taxon>
        <taxon>Lamiinae</taxon>
        <taxon>Monochamini</taxon>
        <taxon>Molorchus</taxon>
    </lineage>
</organism>
<evidence type="ECO:0000313" key="3">
    <source>
        <dbReference type="EMBL" id="KAJ8985847.1"/>
    </source>
</evidence>
<dbReference type="PANTHER" id="PTHR11022:SF41">
    <property type="entry name" value="PEPTIDOGLYCAN-RECOGNITION PROTEIN LC-RELATED"/>
    <property type="match status" value="1"/>
</dbReference>
<comment type="caution">
    <text evidence="3">The sequence shown here is derived from an EMBL/GenBank/DDBJ whole genome shotgun (WGS) entry which is preliminary data.</text>
</comment>
<name>A0ABQ9K736_9CUCU</name>
<dbReference type="CDD" id="cd06583">
    <property type="entry name" value="PGRP"/>
    <property type="match status" value="1"/>
</dbReference>
<dbReference type="InterPro" id="IPR036505">
    <property type="entry name" value="Amidase/PGRP_sf"/>
</dbReference>
<protein>
    <submittedName>
        <fullName evidence="3">Uncharacterized protein</fullName>
    </submittedName>
</protein>
<reference evidence="3" key="1">
    <citation type="journal article" date="2023" name="Insect Mol. Biol.">
        <title>Genome sequencing provides insights into the evolution of gene families encoding plant cell wall-degrading enzymes in longhorned beetles.</title>
        <authorList>
            <person name="Shin N.R."/>
            <person name="Okamura Y."/>
            <person name="Kirsch R."/>
            <person name="Pauchet Y."/>
        </authorList>
    </citation>
    <scope>NUCLEOTIDE SEQUENCE</scope>
    <source>
        <strain evidence="3">MMC_N1</strain>
    </source>
</reference>
<keyword evidence="2" id="KW-0391">Immunity</keyword>
<keyword evidence="1" id="KW-0399">Innate immunity</keyword>
<dbReference type="SUPFAM" id="SSF55846">
    <property type="entry name" value="N-acetylmuramoyl-L-alanine amidase-like"/>
    <property type="match status" value="1"/>
</dbReference>
<sequence>MNDRQWSDIGYNFFDWWRWEHLRRKRLGHLRCPCTQIQLQKYWNLPDWKFSREYNIFLVHFRSLVNSPPENQLQALKDLVSCGVEQGKIVSNLHLIGHRQGGTTQCPGDKLYNYVKTDTQWDPNPN</sequence>
<evidence type="ECO:0000256" key="2">
    <source>
        <dbReference type="ARBA" id="ARBA00022859"/>
    </source>
</evidence>